<dbReference type="Proteomes" id="UP000887561">
    <property type="component" value="Unplaced"/>
</dbReference>
<accession>A0A915M6W9</accession>
<sequence>MIFMASLSILQFSFANPVLKSERTSSCYSARQPSVMPLLSYYFNVKQESTEASSSKLLNKEAGNNEGKNKEQMEEPQKVQTFTELLNENDDDNGAEHLSGDRNKLDLEGRTGWISPESSSKANIDNYKDVEPTPEVGKRLDGVDLACEAHKAQILEELFRDIEAVPEANEAEQIPEAEHLPEDNNRRVDVDFTSLSSPSNEAPNHPSFPPSPPQQMPNHLLARNINNATDPKGKQVVREENQNYINFNQNTQQGYNPGLDTERLCQQYNQLINNSGYGPTASTLYHPHDYGQMRQHTMLDAQQNYNTNYLNNNIGHSRPPIASEPVVQPTANQSLNKKRVQFSEGTNDGKTRKTRKNPTKNNHEGTSNGKKRKTRKNPTEKNHETPLDSENNAENNNNSNNSLDNQQNVVEDFPNIFDTNDWNN</sequence>
<organism evidence="3 4">
    <name type="scientific">Meloidogyne javanica</name>
    <name type="common">Root-knot nematode worm</name>
    <dbReference type="NCBI Taxonomy" id="6303"/>
    <lineage>
        <taxon>Eukaryota</taxon>
        <taxon>Metazoa</taxon>
        <taxon>Ecdysozoa</taxon>
        <taxon>Nematoda</taxon>
        <taxon>Chromadorea</taxon>
        <taxon>Rhabditida</taxon>
        <taxon>Tylenchina</taxon>
        <taxon>Tylenchomorpha</taxon>
        <taxon>Tylenchoidea</taxon>
        <taxon>Meloidogynidae</taxon>
        <taxon>Meloidogyninae</taxon>
        <taxon>Meloidogyne</taxon>
        <taxon>Meloidogyne incognita group</taxon>
    </lineage>
</organism>
<feature type="region of interest" description="Disordered" evidence="1">
    <location>
        <begin position="309"/>
        <end position="424"/>
    </location>
</feature>
<protein>
    <submittedName>
        <fullName evidence="4">Uncharacterized protein</fullName>
    </submittedName>
</protein>
<feature type="chain" id="PRO_5037379605" evidence="2">
    <location>
        <begin position="16"/>
        <end position="424"/>
    </location>
</feature>
<feature type="signal peptide" evidence="2">
    <location>
        <begin position="1"/>
        <end position="15"/>
    </location>
</feature>
<feature type="compositionally biased region" description="Polar residues" evidence="1">
    <location>
        <begin position="193"/>
        <end position="202"/>
    </location>
</feature>
<name>A0A915M6W9_MELJA</name>
<feature type="compositionally biased region" description="Basic and acidic residues" evidence="1">
    <location>
        <begin position="126"/>
        <end position="135"/>
    </location>
</feature>
<feature type="compositionally biased region" description="Basic and acidic residues" evidence="1">
    <location>
        <begin position="377"/>
        <end position="386"/>
    </location>
</feature>
<feature type="compositionally biased region" description="Low complexity" evidence="1">
    <location>
        <begin position="388"/>
        <end position="408"/>
    </location>
</feature>
<feature type="region of interest" description="Disordered" evidence="1">
    <location>
        <begin position="109"/>
        <end position="135"/>
    </location>
</feature>
<reference evidence="4" key="1">
    <citation type="submission" date="2022-11" db="UniProtKB">
        <authorList>
            <consortium name="WormBaseParasite"/>
        </authorList>
    </citation>
    <scope>IDENTIFICATION</scope>
</reference>
<evidence type="ECO:0000256" key="1">
    <source>
        <dbReference type="SAM" id="MobiDB-lite"/>
    </source>
</evidence>
<dbReference type="WBParaSite" id="scaffold2864_cov140.g5567">
    <property type="protein sequence ID" value="scaffold2864_cov140.g5567"/>
    <property type="gene ID" value="scaffold2864_cov140.g5567"/>
</dbReference>
<proteinExistence type="predicted"/>
<evidence type="ECO:0000313" key="3">
    <source>
        <dbReference type="Proteomes" id="UP000887561"/>
    </source>
</evidence>
<evidence type="ECO:0000256" key="2">
    <source>
        <dbReference type="SAM" id="SignalP"/>
    </source>
</evidence>
<dbReference type="AlphaFoldDB" id="A0A915M6W9"/>
<keyword evidence="3" id="KW-1185">Reference proteome</keyword>
<feature type="region of interest" description="Disordered" evidence="1">
    <location>
        <begin position="169"/>
        <end position="214"/>
    </location>
</feature>
<feature type="compositionally biased region" description="Basic and acidic residues" evidence="1">
    <location>
        <begin position="176"/>
        <end position="190"/>
    </location>
</feature>
<evidence type="ECO:0000313" key="4">
    <source>
        <dbReference type="WBParaSite" id="scaffold2864_cov140.g5567"/>
    </source>
</evidence>
<keyword evidence="2" id="KW-0732">Signal</keyword>
<feature type="compositionally biased region" description="Basic and acidic residues" evidence="1">
    <location>
        <begin position="67"/>
        <end position="77"/>
    </location>
</feature>
<feature type="region of interest" description="Disordered" evidence="1">
    <location>
        <begin position="53"/>
        <end position="77"/>
    </location>
</feature>